<evidence type="ECO:0000256" key="1">
    <source>
        <dbReference type="SAM" id="SignalP"/>
    </source>
</evidence>
<gene>
    <name evidence="2" type="ORF">BT63DRAFT_422253</name>
</gene>
<dbReference type="Proteomes" id="UP000799302">
    <property type="component" value="Unassembled WGS sequence"/>
</dbReference>
<keyword evidence="1" id="KW-0732">Signal</keyword>
<reference evidence="2" key="1">
    <citation type="journal article" date="2020" name="Stud. Mycol.">
        <title>101 Dothideomycetes genomes: a test case for predicting lifestyles and emergence of pathogens.</title>
        <authorList>
            <person name="Haridas S."/>
            <person name="Albert R."/>
            <person name="Binder M."/>
            <person name="Bloem J."/>
            <person name="Labutti K."/>
            <person name="Salamov A."/>
            <person name="Andreopoulos B."/>
            <person name="Baker S."/>
            <person name="Barry K."/>
            <person name="Bills G."/>
            <person name="Bluhm B."/>
            <person name="Cannon C."/>
            <person name="Castanera R."/>
            <person name="Culley D."/>
            <person name="Daum C."/>
            <person name="Ezra D."/>
            <person name="Gonzalez J."/>
            <person name="Henrissat B."/>
            <person name="Kuo A."/>
            <person name="Liang C."/>
            <person name="Lipzen A."/>
            <person name="Lutzoni F."/>
            <person name="Magnuson J."/>
            <person name="Mondo S."/>
            <person name="Nolan M."/>
            <person name="Ohm R."/>
            <person name="Pangilinan J."/>
            <person name="Park H.-J."/>
            <person name="Ramirez L."/>
            <person name="Alfaro M."/>
            <person name="Sun H."/>
            <person name="Tritt A."/>
            <person name="Yoshinaga Y."/>
            <person name="Zwiers L.-H."/>
            <person name="Turgeon B."/>
            <person name="Goodwin S."/>
            <person name="Spatafora J."/>
            <person name="Crous P."/>
            <person name="Grigoriev I."/>
        </authorList>
    </citation>
    <scope>NUCLEOTIDE SEQUENCE</scope>
    <source>
        <strain evidence="2">CBS 115976</strain>
    </source>
</reference>
<keyword evidence="3" id="KW-1185">Reference proteome</keyword>
<dbReference type="OrthoDB" id="4142625at2759"/>
<feature type="signal peptide" evidence="1">
    <location>
        <begin position="1"/>
        <end position="23"/>
    </location>
</feature>
<organism evidence="2 3">
    <name type="scientific">Microthyrium microscopicum</name>
    <dbReference type="NCBI Taxonomy" id="703497"/>
    <lineage>
        <taxon>Eukaryota</taxon>
        <taxon>Fungi</taxon>
        <taxon>Dikarya</taxon>
        <taxon>Ascomycota</taxon>
        <taxon>Pezizomycotina</taxon>
        <taxon>Dothideomycetes</taxon>
        <taxon>Dothideomycetes incertae sedis</taxon>
        <taxon>Microthyriales</taxon>
        <taxon>Microthyriaceae</taxon>
        <taxon>Microthyrium</taxon>
    </lineage>
</organism>
<evidence type="ECO:0000313" key="2">
    <source>
        <dbReference type="EMBL" id="KAF2671726.1"/>
    </source>
</evidence>
<protein>
    <submittedName>
        <fullName evidence="2">Uncharacterized protein</fullName>
    </submittedName>
</protein>
<sequence>MVCNNKTWLTALLYLAGLSITSATPMVAGNTPDDIQLPPSVPPKIKLTDKPADPSGKLVKVRYGPFDLPPNAMFSALPPQFGGAVIHKPCDECFLGAFQGGMEYEDGSEANVNNGAYLHHFVVVNNNKPDWLCGLSVSGMGRPQFIYNSGNERPPVRLNTKHKFGMRVDKGDSFSALTEIMNMSNQTQRVYVTTIYEVVPLETPGYREATHLRADVWHCGGSDVPAKMGAYHWTSPNITSPYSGVILHNDGHGHDGATEVKLHINDKVYCNSIQYYGLRPTAVQPKELSAQHGESHHSMQYISDAVACENEGRLEKGDVFKTEAFYNGTKYPQMMSRGHLEPQMGISFLYIGRDENTLNDKLPFSLTPIGGLPVEMNYTSPYPRTNVSAMLAGLGIPMTANLSQIIPGIPPWFNLSDPRVIAPITPFNRTMPLPVQHQTAQTPAFFSDIIDKMLVAVVPGLPKEFKVSNIYVPGGINLSQMELLMEEMLKRSGIQNAFTAFGDASHRLLLRSMF</sequence>
<dbReference type="EMBL" id="MU004232">
    <property type="protein sequence ID" value="KAF2671726.1"/>
    <property type="molecule type" value="Genomic_DNA"/>
</dbReference>
<evidence type="ECO:0000313" key="3">
    <source>
        <dbReference type="Proteomes" id="UP000799302"/>
    </source>
</evidence>
<name>A0A6A6UJ48_9PEZI</name>
<dbReference type="AlphaFoldDB" id="A0A6A6UJ48"/>
<accession>A0A6A6UJ48</accession>
<proteinExistence type="predicted"/>
<feature type="chain" id="PRO_5025329526" evidence="1">
    <location>
        <begin position="24"/>
        <end position="514"/>
    </location>
</feature>